<gene>
    <name evidence="1" type="ORF">ACFO8M_10705</name>
</gene>
<sequence length="177" mass="19217">MDHVEALLIGGRAGVGKTTVGWEVTAQLAAAGVAHAYIEGDMIGQVHPAPADDPDRVHITERTLAAIWDNYARLGCRRLVYPRTVSVLPEYGEMIQRALTGEVRLIRVLLTASDATAVDRLTRREQGSRLEAELQTTAQKAPMLEARASSGTIRVSTDDRSVIEIAKEVMAASGWLE</sequence>
<name>A0ABV7Q079_9ACTN</name>
<evidence type="ECO:0008006" key="3">
    <source>
        <dbReference type="Google" id="ProtNLM"/>
    </source>
</evidence>
<organism evidence="1 2">
    <name type="scientific">Glycomyces rhizosphaerae</name>
    <dbReference type="NCBI Taxonomy" id="2054422"/>
    <lineage>
        <taxon>Bacteria</taxon>
        <taxon>Bacillati</taxon>
        <taxon>Actinomycetota</taxon>
        <taxon>Actinomycetes</taxon>
        <taxon>Glycomycetales</taxon>
        <taxon>Glycomycetaceae</taxon>
        <taxon>Glycomyces</taxon>
    </lineage>
</organism>
<evidence type="ECO:0000313" key="2">
    <source>
        <dbReference type="Proteomes" id="UP001595712"/>
    </source>
</evidence>
<reference evidence="2" key="1">
    <citation type="journal article" date="2019" name="Int. J. Syst. Evol. Microbiol.">
        <title>The Global Catalogue of Microorganisms (GCM) 10K type strain sequencing project: providing services to taxonomists for standard genome sequencing and annotation.</title>
        <authorList>
            <consortium name="The Broad Institute Genomics Platform"/>
            <consortium name="The Broad Institute Genome Sequencing Center for Infectious Disease"/>
            <person name="Wu L."/>
            <person name="Ma J."/>
        </authorList>
    </citation>
    <scope>NUCLEOTIDE SEQUENCE [LARGE SCALE GENOMIC DNA]</scope>
    <source>
        <strain evidence="2">CGMCC 4.7396</strain>
    </source>
</reference>
<dbReference type="Gene3D" id="3.40.50.300">
    <property type="entry name" value="P-loop containing nucleotide triphosphate hydrolases"/>
    <property type="match status" value="1"/>
</dbReference>
<dbReference type="Proteomes" id="UP001595712">
    <property type="component" value="Unassembled WGS sequence"/>
</dbReference>
<dbReference type="SUPFAM" id="SSF52540">
    <property type="entry name" value="P-loop containing nucleoside triphosphate hydrolases"/>
    <property type="match status" value="1"/>
</dbReference>
<accession>A0ABV7Q079</accession>
<dbReference type="EMBL" id="JBHRWO010000010">
    <property type="protein sequence ID" value="MFC3492953.1"/>
    <property type="molecule type" value="Genomic_DNA"/>
</dbReference>
<dbReference type="InterPro" id="IPR027417">
    <property type="entry name" value="P-loop_NTPase"/>
</dbReference>
<protein>
    <recommendedName>
        <fullName evidence="3">AAA family ATPase</fullName>
    </recommendedName>
</protein>
<evidence type="ECO:0000313" key="1">
    <source>
        <dbReference type="EMBL" id="MFC3492953.1"/>
    </source>
</evidence>
<keyword evidence="2" id="KW-1185">Reference proteome</keyword>
<proteinExistence type="predicted"/>
<comment type="caution">
    <text evidence="1">The sequence shown here is derived from an EMBL/GenBank/DDBJ whole genome shotgun (WGS) entry which is preliminary data.</text>
</comment>
<dbReference type="RefSeq" id="WP_387974484.1">
    <property type="nucleotide sequence ID" value="NZ_JBHRWO010000010.1"/>
</dbReference>